<name>A0A9P8P791_9ASCO</name>
<keyword evidence="3" id="KW-1185">Reference proteome</keyword>
<evidence type="ECO:0000313" key="3">
    <source>
        <dbReference type="Proteomes" id="UP000769157"/>
    </source>
</evidence>
<feature type="region of interest" description="Disordered" evidence="1">
    <location>
        <begin position="300"/>
        <end position="377"/>
    </location>
</feature>
<sequence>MSNHFNEGLQGKSYKFRSKPPIDPTKEEDVIDKFLNLNSYTPVQEGSPEGFPNSQQLDPGTNMQHSSSFDGLQPTPSSKKPAFLDESSMFLSSNSESYSNQASNNSYNFIGSSQDFPTVPSLETPPQQPYIHFEDAISDNKSPTSAESTAPLIQIDKAFAEYISLQSEMTEFPQPTTMDRYSSNQFERDVTQYNTNPSFFLQPQAAGQYIQTESSTGSDLSASNSPYLSAVESIVSGDLNERGDDLEGLQMSEDIRQLSLSAIATPNINLTEHNLREQERISSAPPIVIENPENLAKRTPSLFSASSSRASSPNRSGSGSYTGGPHITSGDHSFTPEISIKVEDTSNPHTVDSSSYSTPDHEKLYTGNYLQADDAVK</sequence>
<feature type="compositionally biased region" description="Low complexity" evidence="1">
    <location>
        <begin position="300"/>
        <end position="319"/>
    </location>
</feature>
<dbReference type="Proteomes" id="UP000769157">
    <property type="component" value="Unassembled WGS sequence"/>
</dbReference>
<feature type="region of interest" description="Disordered" evidence="1">
    <location>
        <begin position="1"/>
        <end position="86"/>
    </location>
</feature>
<dbReference type="OrthoDB" id="8117402at2759"/>
<protein>
    <submittedName>
        <fullName evidence="2">Uncharacterized protein</fullName>
    </submittedName>
</protein>
<dbReference type="RefSeq" id="XP_046061306.1">
    <property type="nucleotide sequence ID" value="XM_046205353.1"/>
</dbReference>
<evidence type="ECO:0000256" key="1">
    <source>
        <dbReference type="SAM" id="MobiDB-lite"/>
    </source>
</evidence>
<reference evidence="2" key="1">
    <citation type="journal article" date="2021" name="Open Biol.">
        <title>Shared evolutionary footprints suggest mitochondrial oxidative damage underlies multiple complex I losses in fungi.</title>
        <authorList>
            <person name="Schikora-Tamarit M.A."/>
            <person name="Marcet-Houben M."/>
            <person name="Nosek J."/>
            <person name="Gabaldon T."/>
        </authorList>
    </citation>
    <scope>NUCLEOTIDE SEQUENCE</scope>
    <source>
        <strain evidence="2">CBS6075</strain>
    </source>
</reference>
<organism evidence="2 3">
    <name type="scientific">Ogataea philodendri</name>
    <dbReference type="NCBI Taxonomy" id="1378263"/>
    <lineage>
        <taxon>Eukaryota</taxon>
        <taxon>Fungi</taxon>
        <taxon>Dikarya</taxon>
        <taxon>Ascomycota</taxon>
        <taxon>Saccharomycotina</taxon>
        <taxon>Pichiomycetes</taxon>
        <taxon>Pichiales</taxon>
        <taxon>Pichiaceae</taxon>
        <taxon>Ogataea</taxon>
    </lineage>
</organism>
<reference evidence="2" key="2">
    <citation type="submission" date="2021-01" db="EMBL/GenBank/DDBJ databases">
        <authorList>
            <person name="Schikora-Tamarit M.A."/>
        </authorList>
    </citation>
    <scope>NUCLEOTIDE SEQUENCE</scope>
    <source>
        <strain evidence="2">CBS6075</strain>
    </source>
</reference>
<dbReference type="AlphaFoldDB" id="A0A9P8P791"/>
<feature type="compositionally biased region" description="Polar residues" evidence="1">
    <location>
        <begin position="347"/>
        <end position="358"/>
    </location>
</feature>
<proteinExistence type="predicted"/>
<feature type="compositionally biased region" description="Polar residues" evidence="1">
    <location>
        <begin position="52"/>
        <end position="78"/>
    </location>
</feature>
<comment type="caution">
    <text evidence="2">The sequence shown here is derived from an EMBL/GenBank/DDBJ whole genome shotgun (WGS) entry which is preliminary data.</text>
</comment>
<evidence type="ECO:0000313" key="2">
    <source>
        <dbReference type="EMBL" id="KAH3666102.1"/>
    </source>
</evidence>
<dbReference type="GeneID" id="70236256"/>
<gene>
    <name evidence="2" type="ORF">OGAPHI_004291</name>
</gene>
<accession>A0A9P8P791</accession>
<dbReference type="EMBL" id="JAEUBE010000295">
    <property type="protein sequence ID" value="KAH3666102.1"/>
    <property type="molecule type" value="Genomic_DNA"/>
</dbReference>